<dbReference type="Pfam" id="PF04791">
    <property type="entry name" value="LMBR1"/>
    <property type="match status" value="2"/>
</dbReference>
<dbReference type="GO" id="GO:0004888">
    <property type="term" value="F:transmembrane signaling receptor activity"/>
    <property type="evidence" value="ECO:0007669"/>
    <property type="project" value="TreeGrafter"/>
</dbReference>
<accession>A0A8B8U231</accession>
<feature type="transmembrane region" description="Helical" evidence="12">
    <location>
        <begin position="228"/>
        <end position="249"/>
    </location>
</feature>
<evidence type="ECO:0000256" key="12">
    <source>
        <dbReference type="SAM" id="Phobius"/>
    </source>
</evidence>
<comment type="subcellular location">
    <subcellularLocation>
        <location evidence="2">Cell membrane</location>
        <topology evidence="2">Multi-pass membrane protein</topology>
    </subcellularLocation>
    <subcellularLocation>
        <location evidence="1">Endoplasmic reticulum membrane</location>
        <topology evidence="1">Multi-pass membrane protein</topology>
    </subcellularLocation>
</comment>
<feature type="transmembrane region" description="Helical" evidence="12">
    <location>
        <begin position="187"/>
        <end position="208"/>
    </location>
</feature>
<feature type="transmembrane region" description="Helical" evidence="12">
    <location>
        <begin position="419"/>
        <end position="436"/>
    </location>
</feature>
<dbReference type="RefSeq" id="XP_032348636.1">
    <property type="nucleotide sequence ID" value="XM_032492745.1"/>
</dbReference>
<feature type="transmembrane region" description="Helical" evidence="12">
    <location>
        <begin position="99"/>
        <end position="120"/>
    </location>
</feature>
<dbReference type="GO" id="GO:0005789">
    <property type="term" value="C:endoplasmic reticulum membrane"/>
    <property type="evidence" value="ECO:0007669"/>
    <property type="project" value="UniProtKB-SubCell"/>
</dbReference>
<evidence type="ECO:0000256" key="3">
    <source>
        <dbReference type="ARBA" id="ARBA00010487"/>
    </source>
</evidence>
<comment type="similarity">
    <text evidence="3">Belongs to the LIMR family.</text>
</comment>
<dbReference type="InterPro" id="IPR008075">
    <property type="entry name" value="LIMR"/>
</dbReference>
<protein>
    <submittedName>
        <fullName evidence="14">Protein LMBR1L isoform X2</fullName>
    </submittedName>
</protein>
<evidence type="ECO:0000256" key="5">
    <source>
        <dbReference type="ARBA" id="ARBA00022583"/>
    </source>
</evidence>
<dbReference type="GO" id="GO:0005886">
    <property type="term" value="C:plasma membrane"/>
    <property type="evidence" value="ECO:0007669"/>
    <property type="project" value="UniProtKB-SubCell"/>
</dbReference>
<keyword evidence="13" id="KW-1185">Reference proteome</keyword>
<keyword evidence="10 12" id="KW-0472">Membrane</keyword>
<keyword evidence="4" id="KW-1003">Cell membrane</keyword>
<dbReference type="PRINTS" id="PR01692">
    <property type="entry name" value="LIPOCALINIMR"/>
</dbReference>
<sequence length="516" mass="57874">MEAADYEVLSVREQLFHERVRECIISTLLFATLYILCHITLTRFKKPAEFTTGPGKEQEGTLQHKCLPETPIDGLPLPMLLSLVVDDEDATVNKIALELCTFTLAVALGAVLLLPFSIISNEVLLSLPRNYYIQWLNGSLIHGLWNLVFLFSNLSLIFLMPFAYFFTESEGFAGSRKGVLARVYETVVMLILLTLLVLGMVWVASAIVDNNKASRESLYDFWEYYLPYLYSCISFLGVLLLLGLARMFSVTGKLLVKPRLLEDLEEQLHCSAFEEAALTRRICNPTSCWLPLDMELLHRQVLALQTQRVLLEKRRKASAWQRNLGYPLAMLCLLVLTGLSVLTVAIHILELLIDEAAMPRGMQGASLGQVSFSKLGSFGAIIQVVLIFYLMVSSVVGFYSSPLFRGLRPRWHDTAMTQIIGNCVCLLVLSSALPVFSRTLGLTRFDLLGDFGRFNWLGSFYIVFLYNAAFAGLTTLCLVKTFTAAVRAELIRAFGLDRLPLPVSGFPRASRKNQHQ</sequence>
<evidence type="ECO:0000256" key="7">
    <source>
        <dbReference type="ARBA" id="ARBA00022692"/>
    </source>
</evidence>
<feature type="transmembrane region" description="Helical" evidence="12">
    <location>
        <begin position="380"/>
        <end position="399"/>
    </location>
</feature>
<dbReference type="GeneID" id="102522707"/>
<reference evidence="14" key="1">
    <citation type="submission" date="2025-08" db="UniProtKB">
        <authorList>
            <consortium name="RefSeq"/>
        </authorList>
    </citation>
    <scope>IDENTIFICATION</scope>
    <source>
        <tissue evidence="14">Ear skin</tissue>
    </source>
</reference>
<feature type="transmembrane region" description="Helical" evidence="12">
    <location>
        <begin position="24"/>
        <end position="41"/>
    </location>
</feature>
<evidence type="ECO:0000256" key="8">
    <source>
        <dbReference type="ARBA" id="ARBA00022824"/>
    </source>
</evidence>
<evidence type="ECO:0000256" key="1">
    <source>
        <dbReference type="ARBA" id="ARBA00004477"/>
    </source>
</evidence>
<dbReference type="InterPro" id="IPR006876">
    <property type="entry name" value="LMBR1-like_membr_prot"/>
</dbReference>
<dbReference type="AlphaFoldDB" id="A0A8B8U231"/>
<evidence type="ECO:0000313" key="13">
    <source>
        <dbReference type="Proteomes" id="UP000694856"/>
    </source>
</evidence>
<dbReference type="GO" id="GO:0016055">
    <property type="term" value="P:Wnt signaling pathway"/>
    <property type="evidence" value="ECO:0007669"/>
    <property type="project" value="UniProtKB-KW"/>
</dbReference>
<dbReference type="PANTHER" id="PTHR12625:SF2">
    <property type="entry name" value="PROTEIN LMBR1L"/>
    <property type="match status" value="1"/>
</dbReference>
<evidence type="ECO:0000256" key="2">
    <source>
        <dbReference type="ARBA" id="ARBA00004651"/>
    </source>
</evidence>
<keyword evidence="11" id="KW-0675">Receptor</keyword>
<keyword evidence="6" id="KW-0879">Wnt signaling pathway</keyword>
<evidence type="ECO:0000313" key="14">
    <source>
        <dbReference type="RefSeq" id="XP_032348636.1"/>
    </source>
</evidence>
<evidence type="ECO:0000256" key="10">
    <source>
        <dbReference type="ARBA" id="ARBA00023136"/>
    </source>
</evidence>
<organism evidence="13 14">
    <name type="scientific">Camelus ferus</name>
    <name type="common">Wild bactrian camel</name>
    <name type="synonym">Camelus bactrianus ferus</name>
    <dbReference type="NCBI Taxonomy" id="419612"/>
    <lineage>
        <taxon>Eukaryota</taxon>
        <taxon>Metazoa</taxon>
        <taxon>Chordata</taxon>
        <taxon>Craniata</taxon>
        <taxon>Vertebrata</taxon>
        <taxon>Euteleostomi</taxon>
        <taxon>Mammalia</taxon>
        <taxon>Eutheria</taxon>
        <taxon>Laurasiatheria</taxon>
        <taxon>Artiodactyla</taxon>
        <taxon>Tylopoda</taxon>
        <taxon>Camelidae</taxon>
        <taxon>Camelus</taxon>
    </lineage>
</organism>
<keyword evidence="5" id="KW-0254">Endocytosis</keyword>
<dbReference type="Proteomes" id="UP000694856">
    <property type="component" value="Chromosome 12"/>
</dbReference>
<evidence type="ECO:0000256" key="6">
    <source>
        <dbReference type="ARBA" id="ARBA00022687"/>
    </source>
</evidence>
<evidence type="ECO:0000256" key="4">
    <source>
        <dbReference type="ARBA" id="ARBA00022475"/>
    </source>
</evidence>
<keyword evidence="8" id="KW-0256">Endoplasmic reticulum</keyword>
<dbReference type="PANTHER" id="PTHR12625">
    <property type="entry name" value="LIPOCALIN-1 INTERACTING MEMBRANE RECEPTOR LIMR"/>
    <property type="match status" value="1"/>
</dbReference>
<gene>
    <name evidence="14" type="primary">LMBR1L</name>
</gene>
<proteinExistence type="inferred from homology"/>
<dbReference type="GO" id="GO:0006898">
    <property type="term" value="P:receptor-mediated endocytosis"/>
    <property type="evidence" value="ECO:0007669"/>
    <property type="project" value="TreeGrafter"/>
</dbReference>
<feature type="transmembrane region" description="Helical" evidence="12">
    <location>
        <begin position="140"/>
        <end position="166"/>
    </location>
</feature>
<evidence type="ECO:0000256" key="9">
    <source>
        <dbReference type="ARBA" id="ARBA00022989"/>
    </source>
</evidence>
<keyword evidence="7 12" id="KW-0812">Transmembrane</keyword>
<feature type="transmembrane region" description="Helical" evidence="12">
    <location>
        <begin position="456"/>
        <end position="479"/>
    </location>
</feature>
<feature type="transmembrane region" description="Helical" evidence="12">
    <location>
        <begin position="324"/>
        <end position="349"/>
    </location>
</feature>
<name>A0A8B8U231_CAMFR</name>
<evidence type="ECO:0000256" key="11">
    <source>
        <dbReference type="ARBA" id="ARBA00023170"/>
    </source>
</evidence>
<keyword evidence="9 12" id="KW-1133">Transmembrane helix</keyword>
<dbReference type="CTD" id="55716"/>